<protein>
    <submittedName>
        <fullName evidence="1">Uncharacterized protein</fullName>
    </submittedName>
</protein>
<dbReference type="EMBL" id="PPEA01000176">
    <property type="protein sequence ID" value="PQM48537.1"/>
    <property type="molecule type" value="Genomic_DNA"/>
</dbReference>
<evidence type="ECO:0000313" key="2">
    <source>
        <dbReference type="Proteomes" id="UP000238296"/>
    </source>
</evidence>
<evidence type="ECO:0000313" key="1">
    <source>
        <dbReference type="EMBL" id="PQM48537.1"/>
    </source>
</evidence>
<name>A0A2S8BPE6_9MYCO</name>
<sequence length="49" mass="5194">MRTSTELTAAAATTDPTRYSVVTQAYSRSPPISAIVLGSRLIVRNSLVA</sequence>
<dbReference type="Proteomes" id="UP000238296">
    <property type="component" value="Unassembled WGS sequence"/>
</dbReference>
<reference evidence="1 2" key="1">
    <citation type="journal article" date="2017" name="Int. J. Syst. Evol. Microbiol.">
        <title>Mycobacterium talmoniae sp. nov., a slowly growing mycobacterium isolated from human respiratory samples.</title>
        <authorList>
            <person name="Davidson R.M."/>
            <person name="DeGroote M.A."/>
            <person name="Marola J.L."/>
            <person name="Buss S."/>
            <person name="Jones V."/>
            <person name="McNeil M.R."/>
            <person name="Freifeld A.G."/>
            <person name="Elaine Epperson L."/>
            <person name="Hasan N.A."/>
            <person name="Jackson M."/>
            <person name="Iwen P.C."/>
            <person name="Salfinger M."/>
            <person name="Strong M."/>
        </authorList>
    </citation>
    <scope>NUCLEOTIDE SEQUENCE [LARGE SCALE GENOMIC DNA]</scope>
    <source>
        <strain evidence="1 2">ATCC BAA-2683</strain>
    </source>
</reference>
<organism evidence="1 2">
    <name type="scientific">Mycobacterium talmoniae</name>
    <dbReference type="NCBI Taxonomy" id="1858794"/>
    <lineage>
        <taxon>Bacteria</taxon>
        <taxon>Bacillati</taxon>
        <taxon>Actinomycetota</taxon>
        <taxon>Actinomycetes</taxon>
        <taxon>Mycobacteriales</taxon>
        <taxon>Mycobacteriaceae</taxon>
        <taxon>Mycobacterium</taxon>
    </lineage>
</organism>
<proteinExistence type="predicted"/>
<gene>
    <name evidence="1" type="ORF">C1Y40_01251</name>
</gene>
<comment type="caution">
    <text evidence="1">The sequence shown here is derived from an EMBL/GenBank/DDBJ whole genome shotgun (WGS) entry which is preliminary data.</text>
</comment>
<accession>A0A2S8BPE6</accession>
<dbReference type="AlphaFoldDB" id="A0A2S8BPE6"/>